<dbReference type="Pfam" id="PF13796">
    <property type="entry name" value="Sensor"/>
    <property type="match status" value="1"/>
</dbReference>
<dbReference type="GO" id="GO:0005524">
    <property type="term" value="F:ATP binding"/>
    <property type="evidence" value="ECO:0007669"/>
    <property type="project" value="UniProtKB-KW"/>
</dbReference>
<keyword evidence="8" id="KW-0902">Two-component regulatory system</keyword>
<keyword evidence="12" id="KW-1185">Reference proteome</keyword>
<keyword evidence="7" id="KW-0067">ATP-binding</keyword>
<dbReference type="InterPro" id="IPR011712">
    <property type="entry name" value="Sig_transdc_His_kin_sub3_dim/P"/>
</dbReference>
<evidence type="ECO:0000313" key="12">
    <source>
        <dbReference type="Proteomes" id="UP000074382"/>
    </source>
</evidence>
<dbReference type="AlphaFoldDB" id="A0A147KK95"/>
<dbReference type="InterPro" id="IPR025828">
    <property type="entry name" value="Put_sensor_dom"/>
</dbReference>
<feature type="domain" description="Histidine kinase/HSP90-like ATPase" evidence="10">
    <location>
        <begin position="327"/>
        <end position="419"/>
    </location>
</feature>
<dbReference type="GO" id="GO:0000155">
    <property type="term" value="F:phosphorelay sensor kinase activity"/>
    <property type="evidence" value="ECO:0007669"/>
    <property type="project" value="InterPro"/>
</dbReference>
<reference evidence="12" key="1">
    <citation type="journal article" date="2017" name="Acta Aliment.">
        <title>Plant polysaccharide degrading enzyme system of Thermpbifida cellulosilytica TB100 revealed by de novo genome project data.</title>
        <authorList>
            <person name="Toth A."/>
            <person name="Baka E."/>
            <person name="Luzics S."/>
            <person name="Bata-Vidacs I."/>
            <person name="Nagy I."/>
            <person name="Balint B."/>
            <person name="Herceg R."/>
            <person name="Olasz F."/>
            <person name="Wilk T."/>
            <person name="Nagy T."/>
            <person name="Kriszt B."/>
            <person name="Nagy I."/>
            <person name="Kukolya J."/>
        </authorList>
    </citation>
    <scope>NUCLEOTIDE SEQUENCE [LARGE SCALE GENOMIC DNA]</scope>
    <source>
        <strain evidence="12">TB100</strain>
    </source>
</reference>
<dbReference type="InterPro" id="IPR050482">
    <property type="entry name" value="Sensor_HK_TwoCompSys"/>
</dbReference>
<dbReference type="Gene3D" id="1.20.5.1930">
    <property type="match status" value="1"/>
</dbReference>
<keyword evidence="9" id="KW-0472">Membrane</keyword>
<dbReference type="Pfam" id="PF02518">
    <property type="entry name" value="HATPase_c"/>
    <property type="match status" value="1"/>
</dbReference>
<dbReference type="Gene3D" id="3.30.565.10">
    <property type="entry name" value="Histidine kinase-like ATPase, C-terminal domain"/>
    <property type="match status" value="1"/>
</dbReference>
<dbReference type="EC" id="2.7.13.3" evidence="2"/>
<feature type="transmembrane region" description="Helical" evidence="9">
    <location>
        <begin position="168"/>
        <end position="187"/>
    </location>
</feature>
<evidence type="ECO:0000259" key="10">
    <source>
        <dbReference type="SMART" id="SM00387"/>
    </source>
</evidence>
<evidence type="ECO:0000313" key="11">
    <source>
        <dbReference type="EMBL" id="KUP97740.1"/>
    </source>
</evidence>
<evidence type="ECO:0000256" key="6">
    <source>
        <dbReference type="ARBA" id="ARBA00022777"/>
    </source>
</evidence>
<dbReference type="Pfam" id="PF07730">
    <property type="entry name" value="HisKA_3"/>
    <property type="match status" value="1"/>
</dbReference>
<sequence>MGQERSTAEETFWQAAARAPLGVLATSWPWRSLLYLATSLPLAVLWLSLCWPLLAAAGVPLGAVERRRLRLLEREPADSPHGPVGSGGPVGWVRRRLGEAATWRELSYGLLLAVFGLAEAVVVAVAAGVPFTLLAAPVLRGSGLVPAGDLSGLLGGRLFPGLGDVGNVFVGLLVLPLSAYLVMVLAAGHARAARLLLTADRGEELDRRLGEVVRSRARIVDAFTAERRSIERNLHDGAQQRLTALVMRLGMALARFEDDPQAARALVERAHREAQETLEELRDLVHGIHPAALTERGLVAAVEELADSCPVEAVVDAAEVGRLPEPVESTAYFCAAELVTNAVRHARADQVRLSLRVTGKRRKFLELTVTDDGVGGADPARGTGLTGLADRAAVHGGTVVLHSPRGGPTTVEVRIPCAS</sequence>
<dbReference type="InterPro" id="IPR036890">
    <property type="entry name" value="HATPase_C_sf"/>
</dbReference>
<name>A0A147KK95_THECS</name>
<dbReference type="EMBL" id="LGEM01000020">
    <property type="protein sequence ID" value="KUP97740.1"/>
    <property type="molecule type" value="Genomic_DNA"/>
</dbReference>
<keyword evidence="6" id="KW-0418">Kinase</keyword>
<accession>A0A147KK95</accession>
<evidence type="ECO:0000256" key="4">
    <source>
        <dbReference type="ARBA" id="ARBA00022679"/>
    </source>
</evidence>
<dbReference type="Proteomes" id="UP000074382">
    <property type="component" value="Unassembled WGS sequence"/>
</dbReference>
<keyword evidence="5" id="KW-0547">Nucleotide-binding</keyword>
<keyword evidence="9" id="KW-1133">Transmembrane helix</keyword>
<evidence type="ECO:0000256" key="3">
    <source>
        <dbReference type="ARBA" id="ARBA00022553"/>
    </source>
</evidence>
<dbReference type="InterPro" id="IPR003594">
    <property type="entry name" value="HATPase_dom"/>
</dbReference>
<evidence type="ECO:0000256" key="9">
    <source>
        <dbReference type="SAM" id="Phobius"/>
    </source>
</evidence>
<gene>
    <name evidence="11" type="ORF">AC529_04545</name>
</gene>
<evidence type="ECO:0000256" key="2">
    <source>
        <dbReference type="ARBA" id="ARBA00012438"/>
    </source>
</evidence>
<comment type="caution">
    <text evidence="11">The sequence shown here is derived from an EMBL/GenBank/DDBJ whole genome shotgun (WGS) entry which is preliminary data.</text>
</comment>
<evidence type="ECO:0000256" key="1">
    <source>
        <dbReference type="ARBA" id="ARBA00000085"/>
    </source>
</evidence>
<evidence type="ECO:0000256" key="7">
    <source>
        <dbReference type="ARBA" id="ARBA00022840"/>
    </source>
</evidence>
<dbReference type="STRING" id="665004.AC529_04545"/>
<dbReference type="PANTHER" id="PTHR24421:SF10">
    <property type="entry name" value="NITRATE_NITRITE SENSOR PROTEIN NARQ"/>
    <property type="match status" value="1"/>
</dbReference>
<feature type="transmembrane region" description="Helical" evidence="9">
    <location>
        <begin position="110"/>
        <end position="136"/>
    </location>
</feature>
<organism evidence="11 12">
    <name type="scientific">Thermobifida cellulosilytica TB100</name>
    <dbReference type="NCBI Taxonomy" id="665004"/>
    <lineage>
        <taxon>Bacteria</taxon>
        <taxon>Bacillati</taxon>
        <taxon>Actinomycetota</taxon>
        <taxon>Actinomycetes</taxon>
        <taxon>Streptosporangiales</taxon>
        <taxon>Nocardiopsidaceae</taxon>
        <taxon>Thermobifida</taxon>
    </lineage>
</organism>
<dbReference type="SUPFAM" id="SSF55874">
    <property type="entry name" value="ATPase domain of HSP90 chaperone/DNA topoisomerase II/histidine kinase"/>
    <property type="match status" value="1"/>
</dbReference>
<proteinExistence type="predicted"/>
<protein>
    <recommendedName>
        <fullName evidence="2">histidine kinase</fullName>
        <ecNumber evidence="2">2.7.13.3</ecNumber>
    </recommendedName>
</protein>
<dbReference type="GO" id="GO:0016020">
    <property type="term" value="C:membrane"/>
    <property type="evidence" value="ECO:0007669"/>
    <property type="project" value="InterPro"/>
</dbReference>
<dbReference type="PATRIC" id="fig|665004.4.peg.1675"/>
<dbReference type="PANTHER" id="PTHR24421">
    <property type="entry name" value="NITRATE/NITRITE SENSOR PROTEIN NARX-RELATED"/>
    <property type="match status" value="1"/>
</dbReference>
<keyword evidence="4" id="KW-0808">Transferase</keyword>
<keyword evidence="3" id="KW-0597">Phosphoprotein</keyword>
<comment type="catalytic activity">
    <reaction evidence="1">
        <text>ATP + protein L-histidine = ADP + protein N-phospho-L-histidine.</text>
        <dbReference type="EC" id="2.7.13.3"/>
    </reaction>
</comment>
<keyword evidence="9" id="KW-0812">Transmembrane</keyword>
<evidence type="ECO:0000256" key="5">
    <source>
        <dbReference type="ARBA" id="ARBA00022741"/>
    </source>
</evidence>
<feature type="transmembrane region" description="Helical" evidence="9">
    <location>
        <begin position="42"/>
        <end position="64"/>
    </location>
</feature>
<dbReference type="GO" id="GO:0046983">
    <property type="term" value="F:protein dimerization activity"/>
    <property type="evidence" value="ECO:0007669"/>
    <property type="project" value="InterPro"/>
</dbReference>
<evidence type="ECO:0000256" key="8">
    <source>
        <dbReference type="ARBA" id="ARBA00023012"/>
    </source>
</evidence>
<dbReference type="RefSeq" id="WP_198156345.1">
    <property type="nucleotide sequence ID" value="NZ_KQ950181.1"/>
</dbReference>
<dbReference type="SMART" id="SM00387">
    <property type="entry name" value="HATPase_c"/>
    <property type="match status" value="1"/>
</dbReference>
<dbReference type="CDD" id="cd16917">
    <property type="entry name" value="HATPase_UhpB-NarQ-NarX-like"/>
    <property type="match status" value="1"/>
</dbReference>